<evidence type="ECO:0000256" key="4">
    <source>
        <dbReference type="ARBA" id="ARBA00022737"/>
    </source>
</evidence>
<evidence type="ECO:0000256" key="1">
    <source>
        <dbReference type="ARBA" id="ARBA00004123"/>
    </source>
</evidence>
<feature type="repeat" description="WD" evidence="7">
    <location>
        <begin position="436"/>
        <end position="470"/>
    </location>
</feature>
<dbReference type="InterPro" id="IPR015943">
    <property type="entry name" value="WD40/YVTN_repeat-like_dom_sf"/>
</dbReference>
<dbReference type="PANTHER" id="PTHR44133:SF2">
    <property type="entry name" value="CLEAVAGE STIMULATION FACTOR SUBUNIT 1"/>
    <property type="match status" value="1"/>
</dbReference>
<evidence type="ECO:0000256" key="2">
    <source>
        <dbReference type="ARBA" id="ARBA00022574"/>
    </source>
</evidence>
<evidence type="ECO:0000256" key="6">
    <source>
        <dbReference type="ARBA" id="ARBA00029851"/>
    </source>
</evidence>
<dbReference type="InterPro" id="IPR019775">
    <property type="entry name" value="WD40_repeat_CS"/>
</dbReference>
<comment type="caution">
    <text evidence="8">The sequence shown here is derived from an EMBL/GenBank/DDBJ whole genome shotgun (WGS) entry which is preliminary data.</text>
</comment>
<dbReference type="PROSITE" id="PS50082">
    <property type="entry name" value="WD_REPEATS_2"/>
    <property type="match status" value="4"/>
</dbReference>
<protein>
    <recommendedName>
        <fullName evidence="6">Cleavage stimulation factor 50 kDa subunit</fullName>
    </recommendedName>
</protein>
<dbReference type="GO" id="GO:0031124">
    <property type="term" value="P:mRNA 3'-end processing"/>
    <property type="evidence" value="ECO:0007669"/>
    <property type="project" value="InterPro"/>
</dbReference>
<keyword evidence="4" id="KW-0677">Repeat</keyword>
<dbReference type="Proteomes" id="UP001150925">
    <property type="component" value="Unassembled WGS sequence"/>
</dbReference>
<dbReference type="EMBL" id="JANBPY010001254">
    <property type="protein sequence ID" value="KAJ1960845.1"/>
    <property type="molecule type" value="Genomic_DNA"/>
</dbReference>
<dbReference type="InterPro" id="IPR020472">
    <property type="entry name" value="WD40_PAC1"/>
</dbReference>
<feature type="repeat" description="WD" evidence="7">
    <location>
        <begin position="211"/>
        <end position="252"/>
    </location>
</feature>
<evidence type="ECO:0000256" key="5">
    <source>
        <dbReference type="ARBA" id="ARBA00023242"/>
    </source>
</evidence>
<evidence type="ECO:0000256" key="7">
    <source>
        <dbReference type="PROSITE-ProRule" id="PRU00221"/>
    </source>
</evidence>
<dbReference type="AlphaFoldDB" id="A0A9W8E6H0"/>
<dbReference type="InterPro" id="IPR001680">
    <property type="entry name" value="WD40_rpt"/>
</dbReference>
<reference evidence="8" key="1">
    <citation type="submission" date="2022-07" db="EMBL/GenBank/DDBJ databases">
        <title>Phylogenomic reconstructions and comparative analyses of Kickxellomycotina fungi.</title>
        <authorList>
            <person name="Reynolds N.K."/>
            <person name="Stajich J.E."/>
            <person name="Barry K."/>
            <person name="Grigoriev I.V."/>
            <person name="Crous P."/>
            <person name="Smith M.E."/>
        </authorList>
    </citation>
    <scope>NUCLEOTIDE SEQUENCE</scope>
    <source>
        <strain evidence="8">RSA 1196</strain>
    </source>
</reference>
<dbReference type="CDD" id="cd00200">
    <property type="entry name" value="WD40"/>
    <property type="match status" value="1"/>
</dbReference>
<dbReference type="PROSITE" id="PS00678">
    <property type="entry name" value="WD_REPEATS_1"/>
    <property type="match status" value="2"/>
</dbReference>
<keyword evidence="9" id="KW-1185">Reference proteome</keyword>
<keyword evidence="2 7" id="KW-0853">WD repeat</keyword>
<dbReference type="PROSITE" id="PS50294">
    <property type="entry name" value="WD_REPEATS_REGION"/>
    <property type="match status" value="3"/>
</dbReference>
<dbReference type="SMART" id="SM00320">
    <property type="entry name" value="WD40"/>
    <property type="match status" value="7"/>
</dbReference>
<proteinExistence type="predicted"/>
<evidence type="ECO:0000256" key="3">
    <source>
        <dbReference type="ARBA" id="ARBA00022664"/>
    </source>
</evidence>
<evidence type="ECO:0000313" key="9">
    <source>
        <dbReference type="Proteomes" id="UP001150925"/>
    </source>
</evidence>
<dbReference type="InterPro" id="IPR036322">
    <property type="entry name" value="WD40_repeat_dom_sf"/>
</dbReference>
<accession>A0A9W8E6H0</accession>
<feature type="repeat" description="WD" evidence="7">
    <location>
        <begin position="353"/>
        <end position="387"/>
    </location>
</feature>
<sequence>MANVDTGLRADTIQCGLRIDIGTPQILVTRNESYHPDGWLTWAVPLLEQYVWPRQRRRAGWLAYRNFMDSIDWNNPVAPMPLEAAQFDSYGGLLESTGRLRVQGIDALTFSAICGRKYPVHHIQSRSLLVLMRRWPPKETHFFQNAERQNSTFERHSPRPSARDVSRPATFSFDGRYAATGSADTTIKVIEVARMRTRSDNVEDKPVIKALYHHEAPVRDLAFHPNGLVLASCSEDKTIKLYDLSKPNTKRSFQYFQDAYPVISISFHPSGDFLAAAGQSAPSIRLHDVKTFQGFTASRVPEEQHTAGIQQVRFSDHGSELVTASEDGSIKVWDIVSGSCVKTISDAHGGAKVSSAQFSKNSKYILSCGLDSTAKLWETTSGRLVCTFEGAAHKKRPVQACFTYNEDYVLSYDDTSDFIACWDSRTGTFLHKWPVGVGHSNRINWLATSPTDAGFISCTSDFKLRYWNTA</sequence>
<dbReference type="Pfam" id="PF00400">
    <property type="entry name" value="WD40"/>
    <property type="match status" value="5"/>
</dbReference>
<dbReference type="GO" id="GO:0005848">
    <property type="term" value="C:mRNA cleavage stimulating factor complex"/>
    <property type="evidence" value="ECO:0007669"/>
    <property type="project" value="InterPro"/>
</dbReference>
<comment type="subcellular location">
    <subcellularLocation>
        <location evidence="1">Nucleus</location>
    </subcellularLocation>
</comment>
<dbReference type="GO" id="GO:0003723">
    <property type="term" value="F:RNA binding"/>
    <property type="evidence" value="ECO:0007669"/>
    <property type="project" value="TreeGrafter"/>
</dbReference>
<dbReference type="Gene3D" id="2.130.10.10">
    <property type="entry name" value="YVTN repeat-like/Quinoprotein amine dehydrogenase"/>
    <property type="match status" value="2"/>
</dbReference>
<dbReference type="PRINTS" id="PR00320">
    <property type="entry name" value="GPROTEINBRPT"/>
</dbReference>
<dbReference type="InterPro" id="IPR044633">
    <property type="entry name" value="CstF1-like"/>
</dbReference>
<gene>
    <name evidence="8" type="ORF">IWQ62_004078</name>
</gene>
<dbReference type="SUPFAM" id="SSF50978">
    <property type="entry name" value="WD40 repeat-like"/>
    <property type="match status" value="1"/>
</dbReference>
<feature type="repeat" description="WD" evidence="7">
    <location>
        <begin position="302"/>
        <end position="343"/>
    </location>
</feature>
<keyword evidence="5" id="KW-0539">Nucleus</keyword>
<keyword evidence="3" id="KW-0507">mRNA processing</keyword>
<evidence type="ECO:0000313" key="8">
    <source>
        <dbReference type="EMBL" id="KAJ1960845.1"/>
    </source>
</evidence>
<organism evidence="8 9">
    <name type="scientific">Dispira parvispora</name>
    <dbReference type="NCBI Taxonomy" id="1520584"/>
    <lineage>
        <taxon>Eukaryota</taxon>
        <taxon>Fungi</taxon>
        <taxon>Fungi incertae sedis</taxon>
        <taxon>Zoopagomycota</taxon>
        <taxon>Kickxellomycotina</taxon>
        <taxon>Dimargaritomycetes</taxon>
        <taxon>Dimargaritales</taxon>
        <taxon>Dimargaritaceae</taxon>
        <taxon>Dispira</taxon>
    </lineage>
</organism>
<dbReference type="PANTHER" id="PTHR44133">
    <property type="entry name" value="CLEAVAGE STIMULATION FACTOR SUBUNIT 1"/>
    <property type="match status" value="1"/>
</dbReference>
<dbReference type="OrthoDB" id="538223at2759"/>
<name>A0A9W8E6H0_9FUNG</name>